<evidence type="ECO:0000256" key="1">
    <source>
        <dbReference type="SAM" id="MobiDB-lite"/>
    </source>
</evidence>
<proteinExistence type="predicted"/>
<gene>
    <name evidence="2" type="ORF">UT27_C0011G0010</name>
</gene>
<feature type="region of interest" description="Disordered" evidence="1">
    <location>
        <begin position="27"/>
        <end position="48"/>
    </location>
</feature>
<sequence length="83" mass="9676">MEGPQVNKGTNEISLKLEGLRRKFDSMRQRRESMQEAQDRVPFPGHGDLVQAYQEGLDLLNKQMDEVDDEIYNLEKQLKQKSP</sequence>
<name>A0A837HMG3_9BACT</name>
<dbReference type="EMBL" id="LBWE01000011">
    <property type="protein sequence ID" value="KKR01125.1"/>
    <property type="molecule type" value="Genomic_DNA"/>
</dbReference>
<organism evidence="2 3">
    <name type="scientific">Candidatus Nomurabacteria bacterium GW2011_GWD2_39_12</name>
    <dbReference type="NCBI Taxonomy" id="1618759"/>
    <lineage>
        <taxon>Bacteria</taxon>
        <taxon>Candidatus Nomuraibacteriota</taxon>
    </lineage>
</organism>
<protein>
    <submittedName>
        <fullName evidence="2">Uncharacterized protein</fullName>
    </submittedName>
</protein>
<accession>A0A837HMG3</accession>
<dbReference type="AlphaFoldDB" id="A0A837HMG3"/>
<reference evidence="2 3" key="1">
    <citation type="journal article" date="2015" name="Nature">
        <title>rRNA introns, odd ribosomes, and small enigmatic genomes across a large radiation of phyla.</title>
        <authorList>
            <person name="Brown C.T."/>
            <person name="Hug L.A."/>
            <person name="Thomas B.C."/>
            <person name="Sharon I."/>
            <person name="Castelle C.J."/>
            <person name="Singh A."/>
            <person name="Wilkins M.J."/>
            <person name="Williams K.H."/>
            <person name="Banfield J.F."/>
        </authorList>
    </citation>
    <scope>NUCLEOTIDE SEQUENCE [LARGE SCALE GENOMIC DNA]</scope>
</reference>
<evidence type="ECO:0000313" key="3">
    <source>
        <dbReference type="Proteomes" id="UP000033998"/>
    </source>
</evidence>
<dbReference type="Proteomes" id="UP000033998">
    <property type="component" value="Unassembled WGS sequence"/>
</dbReference>
<feature type="compositionally biased region" description="Basic and acidic residues" evidence="1">
    <location>
        <begin position="27"/>
        <end position="39"/>
    </location>
</feature>
<evidence type="ECO:0000313" key="2">
    <source>
        <dbReference type="EMBL" id="KKR01125.1"/>
    </source>
</evidence>
<comment type="caution">
    <text evidence="2">The sequence shown here is derived from an EMBL/GenBank/DDBJ whole genome shotgun (WGS) entry which is preliminary data.</text>
</comment>